<sequence length="652" mass="74475">MLSYRRELDGLRALAVFAVMVYHANLKLFGFQLFQGGFLGVDVFFVLSGYLITGIIRNQMEQGTFSFRDFYWRRAKRIVPALLTVLLVTSGLAYLILLPDDLVVYAKSLQSALYFGSNHFFYGEDSYTAAASIYRPLLHTWSLSVEWQFYVIFPFVIWTINRFCPRYMFGILLALALISIQISSFIVKINTDMAFYLLPTRAWELILGGLVTFYNRTNIESSVKGSFAVIAYQSLPVIGLFLIVHSMIFISHHVHHPSFITLLPVLGTCLFIMFAHKGEVSSDVMSLKPVVGIGLISYSLYLWHQPIFVFFRFIKHDYFRYEQFILLVAITSCFALISYVFVEKVFRKPSIPMIGKIGLSLSIVLCIFISELFVHEKGFPNRLGALASLFDELNRNRSYKEDGVKQCSDKKFENACKFMGEGDRNLVLLGDSHAAMLSEHLYLLTKSRKWTYTNFSSSSCSGIDGYPMTGSESAAKHRCNSNIPKIANFIEKNDKKLDIIYSLRVDSRFNSDSAIKYKKVIKDKLNYWESLGHNIILIYAVPKHSDDVPKQAKKKLTTSLSVFSMAKEYKNVKIITPYKGYVEQSKHGFEVFDAVTGDGVTRIYPSEIFCSLEWCKGNSPSHLYYYDDNHLSIHGAKLLIDHINTRLPMGRM</sequence>
<dbReference type="Pfam" id="PF01757">
    <property type="entry name" value="Acyl_transf_3"/>
    <property type="match status" value="1"/>
</dbReference>
<evidence type="ECO:0000259" key="3">
    <source>
        <dbReference type="Pfam" id="PF19040"/>
    </source>
</evidence>
<feature type="transmembrane region" description="Helical" evidence="1">
    <location>
        <begin position="78"/>
        <end position="97"/>
    </location>
</feature>
<feature type="transmembrane region" description="Helical" evidence="1">
    <location>
        <begin position="226"/>
        <end position="250"/>
    </location>
</feature>
<dbReference type="Proteomes" id="UP000033673">
    <property type="component" value="Unassembled WGS sequence"/>
</dbReference>
<keyword evidence="4" id="KW-0808">Transferase</keyword>
<feature type="transmembrane region" description="Helical" evidence="1">
    <location>
        <begin position="256"/>
        <end position="275"/>
    </location>
</feature>
<feature type="domain" description="SGNH" evidence="3">
    <location>
        <begin position="412"/>
        <end position="643"/>
    </location>
</feature>
<keyword evidence="4" id="KW-0012">Acyltransferase</keyword>
<keyword evidence="5" id="KW-1185">Reference proteome</keyword>
<protein>
    <submittedName>
        <fullName evidence="4">Acyltransferase</fullName>
    </submittedName>
</protein>
<gene>
    <name evidence="4" type="ORF">TW81_05055</name>
</gene>
<dbReference type="EMBL" id="JXXV01000011">
    <property type="protein sequence ID" value="KJY84168.1"/>
    <property type="molecule type" value="Genomic_DNA"/>
</dbReference>
<feature type="domain" description="Acyltransferase 3" evidence="2">
    <location>
        <begin position="7"/>
        <end position="338"/>
    </location>
</feature>
<dbReference type="InterPro" id="IPR050879">
    <property type="entry name" value="Acyltransferase_3"/>
</dbReference>
<dbReference type="AlphaFoldDB" id="A0A0F4NMV1"/>
<evidence type="ECO:0000256" key="1">
    <source>
        <dbReference type="SAM" id="Phobius"/>
    </source>
</evidence>
<feature type="transmembrane region" description="Helical" evidence="1">
    <location>
        <begin position="354"/>
        <end position="374"/>
    </location>
</feature>
<dbReference type="PANTHER" id="PTHR23028:SF53">
    <property type="entry name" value="ACYL_TRANSF_3 DOMAIN-CONTAINING PROTEIN"/>
    <property type="match status" value="1"/>
</dbReference>
<dbReference type="GO" id="GO:0009103">
    <property type="term" value="P:lipopolysaccharide biosynthetic process"/>
    <property type="evidence" value="ECO:0007669"/>
    <property type="project" value="TreeGrafter"/>
</dbReference>
<dbReference type="Pfam" id="PF19040">
    <property type="entry name" value="SGNH"/>
    <property type="match status" value="1"/>
</dbReference>
<dbReference type="InterPro" id="IPR002656">
    <property type="entry name" value="Acyl_transf_3_dom"/>
</dbReference>
<feature type="transmembrane region" description="Helical" evidence="1">
    <location>
        <begin position="324"/>
        <end position="342"/>
    </location>
</feature>
<feature type="transmembrane region" description="Helical" evidence="1">
    <location>
        <begin position="167"/>
        <end position="187"/>
    </location>
</feature>
<name>A0A0F4NMV1_9VIBR</name>
<keyword evidence="1" id="KW-0472">Membrane</keyword>
<evidence type="ECO:0000259" key="2">
    <source>
        <dbReference type="Pfam" id="PF01757"/>
    </source>
</evidence>
<feature type="transmembrane region" description="Helical" evidence="1">
    <location>
        <begin position="287"/>
        <end position="304"/>
    </location>
</feature>
<reference evidence="4 5" key="1">
    <citation type="journal article" date="2015" name="BMC Genomics">
        <title>Genome mining reveals unlocked bioactive potential of marine Gram-negative bacteria.</title>
        <authorList>
            <person name="Machado H."/>
            <person name="Sonnenschein E.C."/>
            <person name="Melchiorsen J."/>
            <person name="Gram L."/>
        </authorList>
    </citation>
    <scope>NUCLEOTIDE SEQUENCE [LARGE SCALE GENOMIC DNA]</scope>
    <source>
        <strain evidence="4 5">S2757</strain>
    </source>
</reference>
<keyword evidence="1" id="KW-0812">Transmembrane</keyword>
<feature type="transmembrane region" description="Helical" evidence="1">
    <location>
        <begin position="37"/>
        <end position="57"/>
    </location>
</feature>
<evidence type="ECO:0000313" key="4">
    <source>
        <dbReference type="EMBL" id="KJY84168.1"/>
    </source>
</evidence>
<dbReference type="RefSeq" id="WP_045954636.1">
    <property type="nucleotide sequence ID" value="NZ_JXXV01000011.1"/>
</dbReference>
<comment type="caution">
    <text evidence="4">The sequence shown here is derived from an EMBL/GenBank/DDBJ whole genome shotgun (WGS) entry which is preliminary data.</text>
</comment>
<dbReference type="PATRIC" id="fig|579748.3.peg.1033"/>
<dbReference type="PANTHER" id="PTHR23028">
    <property type="entry name" value="ACETYLTRANSFERASE"/>
    <property type="match status" value="1"/>
</dbReference>
<keyword evidence="1" id="KW-1133">Transmembrane helix</keyword>
<feature type="transmembrane region" description="Helical" evidence="1">
    <location>
        <begin position="141"/>
        <end position="160"/>
    </location>
</feature>
<accession>A0A0F4NMV1</accession>
<dbReference type="InterPro" id="IPR043968">
    <property type="entry name" value="SGNH"/>
</dbReference>
<proteinExistence type="predicted"/>
<feature type="transmembrane region" description="Helical" evidence="1">
    <location>
        <begin position="12"/>
        <end position="31"/>
    </location>
</feature>
<evidence type="ECO:0000313" key="5">
    <source>
        <dbReference type="Proteomes" id="UP000033673"/>
    </source>
</evidence>
<organism evidence="4 5">
    <name type="scientific">Vibrio galatheae</name>
    <dbReference type="NCBI Taxonomy" id="579748"/>
    <lineage>
        <taxon>Bacteria</taxon>
        <taxon>Pseudomonadati</taxon>
        <taxon>Pseudomonadota</taxon>
        <taxon>Gammaproteobacteria</taxon>
        <taxon>Vibrionales</taxon>
        <taxon>Vibrionaceae</taxon>
        <taxon>Vibrio</taxon>
    </lineage>
</organism>
<dbReference type="GO" id="GO:0016747">
    <property type="term" value="F:acyltransferase activity, transferring groups other than amino-acyl groups"/>
    <property type="evidence" value="ECO:0007669"/>
    <property type="project" value="InterPro"/>
</dbReference>
<dbReference type="STRING" id="579748.TW81_05055"/>
<dbReference type="OrthoDB" id="9767863at2"/>
<dbReference type="GO" id="GO:0016020">
    <property type="term" value="C:membrane"/>
    <property type="evidence" value="ECO:0007669"/>
    <property type="project" value="TreeGrafter"/>
</dbReference>